<keyword evidence="7" id="KW-1185">Reference proteome</keyword>
<protein>
    <recommendedName>
        <fullName evidence="8">Major facilitator superfamily (MFS) profile domain-containing protein</fullName>
    </recommendedName>
</protein>
<organism evidence="6 7">
    <name type="scientific">Hyaloscypha hepaticicola</name>
    <dbReference type="NCBI Taxonomy" id="2082293"/>
    <lineage>
        <taxon>Eukaryota</taxon>
        <taxon>Fungi</taxon>
        <taxon>Dikarya</taxon>
        <taxon>Ascomycota</taxon>
        <taxon>Pezizomycotina</taxon>
        <taxon>Leotiomycetes</taxon>
        <taxon>Helotiales</taxon>
        <taxon>Hyaloscyphaceae</taxon>
        <taxon>Hyaloscypha</taxon>
    </lineage>
</organism>
<feature type="transmembrane region" description="Helical" evidence="5">
    <location>
        <begin position="33"/>
        <end position="53"/>
    </location>
</feature>
<proteinExistence type="predicted"/>
<evidence type="ECO:0000256" key="4">
    <source>
        <dbReference type="ARBA" id="ARBA00023136"/>
    </source>
</evidence>
<evidence type="ECO:0000313" key="7">
    <source>
        <dbReference type="Proteomes" id="UP000235672"/>
    </source>
</evidence>
<keyword evidence="2 5" id="KW-0812">Transmembrane</keyword>
<accession>A0A2J6PWZ5</accession>
<dbReference type="EMBL" id="KZ613493">
    <property type="protein sequence ID" value="PMD18549.1"/>
    <property type="molecule type" value="Genomic_DNA"/>
</dbReference>
<dbReference type="InterPro" id="IPR036259">
    <property type="entry name" value="MFS_trans_sf"/>
</dbReference>
<feature type="transmembrane region" description="Helical" evidence="5">
    <location>
        <begin position="65"/>
        <end position="88"/>
    </location>
</feature>
<dbReference type="Gene3D" id="1.20.1250.20">
    <property type="entry name" value="MFS general substrate transporter like domains"/>
    <property type="match status" value="1"/>
</dbReference>
<evidence type="ECO:0000256" key="3">
    <source>
        <dbReference type="ARBA" id="ARBA00022989"/>
    </source>
</evidence>
<dbReference type="Proteomes" id="UP000235672">
    <property type="component" value="Unassembled WGS sequence"/>
</dbReference>
<evidence type="ECO:0000256" key="2">
    <source>
        <dbReference type="ARBA" id="ARBA00022692"/>
    </source>
</evidence>
<dbReference type="GO" id="GO:0016020">
    <property type="term" value="C:membrane"/>
    <property type="evidence" value="ECO:0007669"/>
    <property type="project" value="UniProtKB-SubCell"/>
</dbReference>
<evidence type="ECO:0000256" key="1">
    <source>
        <dbReference type="ARBA" id="ARBA00004370"/>
    </source>
</evidence>
<keyword evidence="4 5" id="KW-0472">Membrane</keyword>
<dbReference type="SUPFAM" id="SSF103473">
    <property type="entry name" value="MFS general substrate transporter"/>
    <property type="match status" value="1"/>
</dbReference>
<evidence type="ECO:0008006" key="8">
    <source>
        <dbReference type="Google" id="ProtNLM"/>
    </source>
</evidence>
<sequence>MRNAIGNLIIAVSEYVPGYFFAIFLIENTGRKWIQIQGFLVCALVFAILAGGYTKLHTGGKFACFAIAQFFFNFGPNTTTFIIPAEVYPSRVRRCRKIRR</sequence>
<comment type="subcellular location">
    <subcellularLocation>
        <location evidence="1">Membrane</location>
    </subcellularLocation>
</comment>
<dbReference type="OrthoDB" id="433512at2759"/>
<evidence type="ECO:0000256" key="5">
    <source>
        <dbReference type="SAM" id="Phobius"/>
    </source>
</evidence>
<name>A0A2J6PWZ5_9HELO</name>
<dbReference type="AlphaFoldDB" id="A0A2J6PWZ5"/>
<dbReference type="InterPro" id="IPR005828">
    <property type="entry name" value="MFS_sugar_transport-like"/>
</dbReference>
<dbReference type="Pfam" id="PF00083">
    <property type="entry name" value="Sugar_tr"/>
    <property type="match status" value="1"/>
</dbReference>
<feature type="transmembrane region" description="Helical" evidence="5">
    <location>
        <begin position="6"/>
        <end position="26"/>
    </location>
</feature>
<keyword evidence="3 5" id="KW-1133">Transmembrane helix</keyword>
<reference evidence="6 7" key="1">
    <citation type="submission" date="2016-05" db="EMBL/GenBank/DDBJ databases">
        <title>A degradative enzymes factory behind the ericoid mycorrhizal symbiosis.</title>
        <authorList>
            <consortium name="DOE Joint Genome Institute"/>
            <person name="Martino E."/>
            <person name="Morin E."/>
            <person name="Grelet G."/>
            <person name="Kuo A."/>
            <person name="Kohler A."/>
            <person name="Daghino S."/>
            <person name="Barry K."/>
            <person name="Choi C."/>
            <person name="Cichocki N."/>
            <person name="Clum A."/>
            <person name="Copeland A."/>
            <person name="Hainaut M."/>
            <person name="Haridas S."/>
            <person name="Labutti K."/>
            <person name="Lindquist E."/>
            <person name="Lipzen A."/>
            <person name="Khouja H.-R."/>
            <person name="Murat C."/>
            <person name="Ohm R."/>
            <person name="Olson A."/>
            <person name="Spatafora J."/>
            <person name="Veneault-Fourrey C."/>
            <person name="Henrissat B."/>
            <person name="Grigoriev I."/>
            <person name="Martin F."/>
            <person name="Perotto S."/>
        </authorList>
    </citation>
    <scope>NUCLEOTIDE SEQUENCE [LARGE SCALE GENOMIC DNA]</scope>
    <source>
        <strain evidence="6 7">UAMH 7357</strain>
    </source>
</reference>
<gene>
    <name evidence="6" type="ORF">NA56DRAFT_647770</name>
</gene>
<evidence type="ECO:0000313" key="6">
    <source>
        <dbReference type="EMBL" id="PMD18549.1"/>
    </source>
</evidence>
<dbReference type="GO" id="GO:0022857">
    <property type="term" value="F:transmembrane transporter activity"/>
    <property type="evidence" value="ECO:0007669"/>
    <property type="project" value="InterPro"/>
</dbReference>
<dbReference type="STRING" id="1745343.A0A2J6PWZ5"/>